<protein>
    <submittedName>
        <fullName evidence="2">Iron ABC transporter substrate-binding protein</fullName>
    </submittedName>
</protein>
<dbReference type="Pfam" id="PF01497">
    <property type="entry name" value="Peripla_BP_2"/>
    <property type="match status" value="1"/>
</dbReference>
<gene>
    <name evidence="2" type="ORF">GCM10007088_08870</name>
</gene>
<name>A0ABQ2H6D8_9PORP</name>
<evidence type="ECO:0000313" key="3">
    <source>
        <dbReference type="Proteomes" id="UP000653477"/>
    </source>
</evidence>
<evidence type="ECO:0000259" key="1">
    <source>
        <dbReference type="PROSITE" id="PS50983"/>
    </source>
</evidence>
<keyword evidence="3" id="KW-1185">Reference proteome</keyword>
<dbReference type="PROSITE" id="PS50983">
    <property type="entry name" value="FE_B12_PBP"/>
    <property type="match status" value="1"/>
</dbReference>
<evidence type="ECO:0000313" key="2">
    <source>
        <dbReference type="EMBL" id="GGM52374.1"/>
    </source>
</evidence>
<organism evidence="2 3">
    <name type="scientific">Porphyromonas pasteri</name>
    <dbReference type="NCBI Taxonomy" id="1583331"/>
    <lineage>
        <taxon>Bacteria</taxon>
        <taxon>Pseudomonadati</taxon>
        <taxon>Bacteroidota</taxon>
        <taxon>Bacteroidia</taxon>
        <taxon>Bacteroidales</taxon>
        <taxon>Porphyromonadaceae</taxon>
        <taxon>Porphyromonas</taxon>
    </lineage>
</organism>
<dbReference type="SUPFAM" id="SSF53807">
    <property type="entry name" value="Helical backbone' metal receptor"/>
    <property type="match status" value="1"/>
</dbReference>
<dbReference type="Gene3D" id="3.40.50.1980">
    <property type="entry name" value="Nitrogenase molybdenum iron protein domain"/>
    <property type="match status" value="2"/>
</dbReference>
<comment type="caution">
    <text evidence="2">The sequence shown here is derived from an EMBL/GenBank/DDBJ whole genome shotgun (WGS) entry which is preliminary data.</text>
</comment>
<feature type="domain" description="Fe/B12 periplasmic-binding" evidence="1">
    <location>
        <begin position="71"/>
        <end position="343"/>
    </location>
</feature>
<proteinExistence type="predicted"/>
<dbReference type="PANTHER" id="PTHR30535:SF34">
    <property type="entry name" value="MOLYBDATE-BINDING PROTEIN MOLA"/>
    <property type="match status" value="1"/>
</dbReference>
<dbReference type="InterPro" id="IPR002491">
    <property type="entry name" value="ABC_transptr_periplasmic_BD"/>
</dbReference>
<dbReference type="PANTHER" id="PTHR30535">
    <property type="entry name" value="VITAMIN B12-BINDING PROTEIN"/>
    <property type="match status" value="1"/>
</dbReference>
<accession>A0ABQ2H6D8</accession>
<dbReference type="Proteomes" id="UP000653477">
    <property type="component" value="Unassembled WGS sequence"/>
</dbReference>
<reference evidence="3" key="1">
    <citation type="journal article" date="2019" name="Int. J. Syst. Evol. Microbiol.">
        <title>The Global Catalogue of Microorganisms (GCM) 10K type strain sequencing project: providing services to taxonomists for standard genome sequencing and annotation.</title>
        <authorList>
            <consortium name="The Broad Institute Genomics Platform"/>
            <consortium name="The Broad Institute Genome Sequencing Center for Infectious Disease"/>
            <person name="Wu L."/>
            <person name="Ma J."/>
        </authorList>
    </citation>
    <scope>NUCLEOTIDE SEQUENCE [LARGE SCALE GENOMIC DNA]</scope>
    <source>
        <strain evidence="3">JCM 30531</strain>
    </source>
</reference>
<dbReference type="InterPro" id="IPR050902">
    <property type="entry name" value="ABC_Transporter_SBP"/>
</dbReference>
<dbReference type="EMBL" id="BMPU01000002">
    <property type="protein sequence ID" value="GGM52374.1"/>
    <property type="molecule type" value="Genomic_DNA"/>
</dbReference>
<sequence length="356" mass="40692">MERDSIDFNFPVTVEYAHGFTVANHPDYKELVMYKPGTRDTVADYILYLRSREQPRVAHPQAVYIPVPARNLATSSSPHVGAVAVLGLQEVLVAVSDPEKVNDSLTRRRIQEGKVQRIGRGMSKDIERIIGLHPDVFLQDLYSGTEKDTDLVASGINIVYFNNWKEQDLLGRAEWLKVIGLLYGRNAVADSAFRQMASNYQIAAKQAKGTSRIVPVMYGLDYKGVWYVPGEYSYIVKAFSDAAISCDFIPGQIDSRPSSFEYVFRRNQHKKIWLCLMTGKLDKLSDFLALNERYIHFDAVREGEVWVDRKTLNSEGGNDFWESGPYHPDLVLKDFIKIAHPELLPGYETRYWMRLR</sequence>